<evidence type="ECO:0000256" key="2">
    <source>
        <dbReference type="ARBA" id="ARBA00023163"/>
    </source>
</evidence>
<dbReference type="Gene3D" id="1.10.10.60">
    <property type="entry name" value="Homeodomain-like"/>
    <property type="match status" value="1"/>
</dbReference>
<organism evidence="4 5">
    <name type="scientific">Pelomonas cellulosilytica</name>
    <dbReference type="NCBI Taxonomy" id="2906762"/>
    <lineage>
        <taxon>Bacteria</taxon>
        <taxon>Pseudomonadati</taxon>
        <taxon>Pseudomonadota</taxon>
        <taxon>Betaproteobacteria</taxon>
        <taxon>Burkholderiales</taxon>
        <taxon>Sphaerotilaceae</taxon>
        <taxon>Roseateles</taxon>
    </lineage>
</organism>
<evidence type="ECO:0000313" key="4">
    <source>
        <dbReference type="EMBL" id="MCE4554394.1"/>
    </source>
</evidence>
<dbReference type="PROSITE" id="PS01124">
    <property type="entry name" value="HTH_ARAC_FAMILY_2"/>
    <property type="match status" value="1"/>
</dbReference>
<keyword evidence="5" id="KW-1185">Reference proteome</keyword>
<dbReference type="InterPro" id="IPR009057">
    <property type="entry name" value="Homeodomain-like_sf"/>
</dbReference>
<gene>
    <name evidence="4" type="ORF">LXT13_08025</name>
</gene>
<keyword evidence="1" id="KW-0805">Transcription regulation</keyword>
<reference evidence="4 5" key="1">
    <citation type="submission" date="2021-12" db="EMBL/GenBank/DDBJ databases">
        <title>Genome seq of P8.</title>
        <authorList>
            <person name="Seo T."/>
        </authorList>
    </citation>
    <scope>NUCLEOTIDE SEQUENCE [LARGE SCALE GENOMIC DNA]</scope>
    <source>
        <strain evidence="4 5">P8</strain>
    </source>
</reference>
<dbReference type="Proteomes" id="UP001200741">
    <property type="component" value="Unassembled WGS sequence"/>
</dbReference>
<evidence type="ECO:0000313" key="5">
    <source>
        <dbReference type="Proteomes" id="UP001200741"/>
    </source>
</evidence>
<dbReference type="RefSeq" id="WP_233371318.1">
    <property type="nucleotide sequence ID" value="NZ_JAJTWU010000003.1"/>
</dbReference>
<feature type="domain" description="HTH araC/xylS-type" evidence="3">
    <location>
        <begin position="1"/>
        <end position="74"/>
    </location>
</feature>
<dbReference type="SMART" id="SM00342">
    <property type="entry name" value="HTH_ARAC"/>
    <property type="match status" value="1"/>
</dbReference>
<dbReference type="PANTHER" id="PTHR43436">
    <property type="entry name" value="ARAC-FAMILY TRANSCRIPTIONAL REGULATOR"/>
    <property type="match status" value="1"/>
</dbReference>
<dbReference type="InterPro" id="IPR018060">
    <property type="entry name" value="HTH_AraC"/>
</dbReference>
<evidence type="ECO:0000256" key="1">
    <source>
        <dbReference type="ARBA" id="ARBA00023015"/>
    </source>
</evidence>
<dbReference type="SUPFAM" id="SSF46689">
    <property type="entry name" value="Homeodomain-like"/>
    <property type="match status" value="1"/>
</dbReference>
<keyword evidence="2" id="KW-0804">Transcription</keyword>
<dbReference type="Pfam" id="PF12833">
    <property type="entry name" value="HTH_18"/>
    <property type="match status" value="1"/>
</dbReference>
<dbReference type="EMBL" id="JAJTWU010000003">
    <property type="protein sequence ID" value="MCE4554394.1"/>
    <property type="molecule type" value="Genomic_DNA"/>
</dbReference>
<evidence type="ECO:0000259" key="3">
    <source>
        <dbReference type="PROSITE" id="PS01124"/>
    </source>
</evidence>
<dbReference type="PANTHER" id="PTHR43436:SF1">
    <property type="entry name" value="TRANSCRIPTIONAL REGULATORY PROTEIN"/>
    <property type="match status" value="1"/>
</dbReference>
<comment type="caution">
    <text evidence="4">The sequence shown here is derived from an EMBL/GenBank/DDBJ whole genome shotgun (WGS) entry which is preliminary data.</text>
</comment>
<proteinExistence type="predicted"/>
<protein>
    <submittedName>
        <fullName evidence="4">AraC family transcriptional regulator</fullName>
    </submittedName>
</protein>
<sequence>MSVSSFPRHFNAATALSPLQYQKEMRRLHARRVLLTSGASVAPIAHDVGYESPIQLSREYSRAFGLPPAKYLATPRGARRSQAARGSLLILSSCEHVAAVRRVSALGRFC</sequence>
<name>A0ABS8XNP1_9BURK</name>
<accession>A0ABS8XNP1</accession>